<keyword evidence="1" id="KW-0547">Nucleotide-binding</keyword>
<dbReference type="Gene3D" id="3.40.50.300">
    <property type="entry name" value="P-loop containing nucleotide triphosphate hydrolases"/>
    <property type="match status" value="1"/>
</dbReference>
<keyword evidence="2 4" id="KW-0067">ATP-binding</keyword>
<dbReference type="OrthoDB" id="2365508at2"/>
<dbReference type="STRING" id="237069.SAMN05216498_1415"/>
<evidence type="ECO:0000256" key="2">
    <source>
        <dbReference type="ARBA" id="ARBA00022840"/>
    </source>
</evidence>
<dbReference type="PANTHER" id="PTHR43158">
    <property type="entry name" value="SKFA PEPTIDE EXPORT ATP-BINDING PROTEIN SKFE"/>
    <property type="match status" value="1"/>
</dbReference>
<dbReference type="AlphaFoldDB" id="A0A1G9YHU8"/>
<dbReference type="InterPro" id="IPR017871">
    <property type="entry name" value="ABC_transporter-like_CS"/>
</dbReference>
<dbReference type="Pfam" id="PF00005">
    <property type="entry name" value="ABC_tran"/>
    <property type="match status" value="1"/>
</dbReference>
<dbReference type="InterPro" id="IPR027417">
    <property type="entry name" value="P-loop_NTPase"/>
</dbReference>
<dbReference type="SUPFAM" id="SSF52540">
    <property type="entry name" value="P-loop containing nucleoside triphosphate hydrolases"/>
    <property type="match status" value="1"/>
</dbReference>
<evidence type="ECO:0000313" key="4">
    <source>
        <dbReference type="EMBL" id="SDN08759.1"/>
    </source>
</evidence>
<dbReference type="GO" id="GO:0005524">
    <property type="term" value="F:ATP binding"/>
    <property type="evidence" value="ECO:0007669"/>
    <property type="project" value="UniProtKB-KW"/>
</dbReference>
<protein>
    <submittedName>
        <fullName evidence="4">ABC-2 type transport system ATP-binding protein</fullName>
    </submittedName>
</protein>
<evidence type="ECO:0000259" key="3">
    <source>
        <dbReference type="PROSITE" id="PS50893"/>
    </source>
</evidence>
<feature type="domain" description="ABC transporter" evidence="3">
    <location>
        <begin position="2"/>
        <end position="231"/>
    </location>
</feature>
<dbReference type="PROSITE" id="PS50893">
    <property type="entry name" value="ABC_TRANSPORTER_2"/>
    <property type="match status" value="1"/>
</dbReference>
<dbReference type="Proteomes" id="UP000199334">
    <property type="component" value="Unassembled WGS sequence"/>
</dbReference>
<evidence type="ECO:0000313" key="5">
    <source>
        <dbReference type="Proteomes" id="UP000199334"/>
    </source>
</evidence>
<dbReference type="SMART" id="SM00382">
    <property type="entry name" value="AAA"/>
    <property type="match status" value="1"/>
</dbReference>
<keyword evidence="5" id="KW-1185">Reference proteome</keyword>
<dbReference type="InterPro" id="IPR003439">
    <property type="entry name" value="ABC_transporter-like_ATP-bd"/>
</dbReference>
<reference evidence="4 5" key="1">
    <citation type="submission" date="2016-10" db="EMBL/GenBank/DDBJ databases">
        <authorList>
            <person name="de Groot N.N."/>
        </authorList>
    </citation>
    <scope>NUCLEOTIDE SEQUENCE [LARGE SCALE GENOMIC DNA]</scope>
    <source>
        <strain evidence="4 5">CGMCC 1.3442</strain>
    </source>
</reference>
<proteinExistence type="predicted"/>
<dbReference type="PANTHER" id="PTHR43158:SF2">
    <property type="entry name" value="SKFA PEPTIDE EXPORT ATP-BINDING PROTEIN SKFE"/>
    <property type="match status" value="1"/>
</dbReference>
<evidence type="ECO:0000256" key="1">
    <source>
        <dbReference type="ARBA" id="ARBA00022741"/>
    </source>
</evidence>
<gene>
    <name evidence="4" type="ORF">SAMN05216498_1415</name>
</gene>
<sequence length="302" mass="35149">MLKIKDVSVSFKDHTVLDQLSLTAYEGEIIGLAAPNGTGKTTLFNVIANYLKPNEGTVVFNDQYEYKSEKDEVDIYKQLTPFPDQGDLFEELSGVDHLKLYANMWKGTSKHIKDIIKELNMESYVKNKVKTYSLGMRQRLCFGMMAAADSSIMLMDEVMNGLDVSNVALISEKLIEMKNNQKLMFVASHLLENLDLYADRVLFLKDGKIIHEHHIHDNHDTFIKVSLDPNRYNEFKQTYDLPEDHHYISDRLLCIPFSKLTLSEQTTWLERVIQFDEREFEIGTLGTLEYYEKYYHDSYIRK</sequence>
<accession>A0A1G9YHU8</accession>
<dbReference type="InterPro" id="IPR003593">
    <property type="entry name" value="AAA+_ATPase"/>
</dbReference>
<organism evidence="4 5">
    <name type="scientific">Tenuibacillus multivorans</name>
    <dbReference type="NCBI Taxonomy" id="237069"/>
    <lineage>
        <taxon>Bacteria</taxon>
        <taxon>Bacillati</taxon>
        <taxon>Bacillota</taxon>
        <taxon>Bacilli</taxon>
        <taxon>Bacillales</taxon>
        <taxon>Bacillaceae</taxon>
        <taxon>Tenuibacillus</taxon>
    </lineage>
</organism>
<name>A0A1G9YHU8_9BACI</name>
<dbReference type="RefSeq" id="WP_093855894.1">
    <property type="nucleotide sequence ID" value="NZ_BJVZ01000027.1"/>
</dbReference>
<dbReference type="EMBL" id="FNIG01000002">
    <property type="protein sequence ID" value="SDN08759.1"/>
    <property type="molecule type" value="Genomic_DNA"/>
</dbReference>
<dbReference type="PROSITE" id="PS00211">
    <property type="entry name" value="ABC_TRANSPORTER_1"/>
    <property type="match status" value="1"/>
</dbReference>
<dbReference type="GO" id="GO:0016887">
    <property type="term" value="F:ATP hydrolysis activity"/>
    <property type="evidence" value="ECO:0007669"/>
    <property type="project" value="InterPro"/>
</dbReference>